<gene>
    <name evidence="8" type="ORF">PanWU01x14_105560</name>
</gene>
<comment type="subcellular location">
    <subcellularLocation>
        <location evidence="1">Membrane</location>
        <topology evidence="1">Single-pass membrane protein</topology>
    </subcellularLocation>
</comment>
<dbReference type="EMBL" id="JXTB01000075">
    <property type="protein sequence ID" value="PON66974.1"/>
    <property type="molecule type" value="Genomic_DNA"/>
</dbReference>
<proteinExistence type="predicted"/>
<dbReference type="Proteomes" id="UP000237105">
    <property type="component" value="Unassembled WGS sequence"/>
</dbReference>
<evidence type="ECO:0000256" key="2">
    <source>
        <dbReference type="ARBA" id="ARBA00022692"/>
    </source>
</evidence>
<evidence type="ECO:0000256" key="6">
    <source>
        <dbReference type="SAM" id="Phobius"/>
    </source>
</evidence>
<evidence type="ECO:0000259" key="7">
    <source>
        <dbReference type="Pfam" id="PF12819"/>
    </source>
</evidence>
<evidence type="ECO:0000313" key="9">
    <source>
        <dbReference type="Proteomes" id="UP000237105"/>
    </source>
</evidence>
<evidence type="ECO:0000256" key="3">
    <source>
        <dbReference type="ARBA" id="ARBA00022729"/>
    </source>
</evidence>
<keyword evidence="3" id="KW-0732">Signal</keyword>
<evidence type="ECO:0000256" key="4">
    <source>
        <dbReference type="ARBA" id="ARBA00022989"/>
    </source>
</evidence>
<keyword evidence="4 6" id="KW-1133">Transmembrane helix</keyword>
<dbReference type="InterPro" id="IPR024788">
    <property type="entry name" value="Malectin-like_Carb-bd_dom"/>
</dbReference>
<evidence type="ECO:0000313" key="8">
    <source>
        <dbReference type="EMBL" id="PON66974.1"/>
    </source>
</evidence>
<accession>A0A2P5D0Z4</accession>
<keyword evidence="5 6" id="KW-0472">Membrane</keyword>
<protein>
    <submittedName>
        <fullName evidence="8">Malectin-like carbohydrate-binding domain containing protein</fullName>
    </submittedName>
</protein>
<evidence type="ECO:0000256" key="1">
    <source>
        <dbReference type="ARBA" id="ARBA00004167"/>
    </source>
</evidence>
<keyword evidence="2 6" id="KW-0812">Transmembrane</keyword>
<sequence>MLVALQSFQASSDRLDRPYWLNIDCGATSSHQDEINVDLTWETDDEFITTGDNKFLLDLNTSFVEMKTLRSFPSGTTNCYNLRPLIAQGKYLVRAGFVYGNYDGLLKPPTFDLQLVGYSNVTVTTSATNNEPIYHEFFIVTKAEVVDVCLVQTQQGNVPFISTLEVTFIEDESYTWLTNKTVFYLESRINYGANQTVPERFNYSTEVYNRIWKREEVPSYPSISVGHRDPNAWSLGDNSPPYPVLWHAIESHNTSESISLKIKFHDKSPLSAYFIFYFSKILHNFSRPIESRMVAIYIDGQEKNITDNIPAYYEIYCLVVPIYPVNVTGGTANVTITAAQGSTLPPILNAMEVFSQYDVSKADNYHGRNITFFGFSFALFFCLVYWLLE</sequence>
<name>A0A2P5D0Z4_PARAD</name>
<organism evidence="8 9">
    <name type="scientific">Parasponia andersonii</name>
    <name type="common">Sponia andersonii</name>
    <dbReference type="NCBI Taxonomy" id="3476"/>
    <lineage>
        <taxon>Eukaryota</taxon>
        <taxon>Viridiplantae</taxon>
        <taxon>Streptophyta</taxon>
        <taxon>Embryophyta</taxon>
        <taxon>Tracheophyta</taxon>
        <taxon>Spermatophyta</taxon>
        <taxon>Magnoliopsida</taxon>
        <taxon>eudicotyledons</taxon>
        <taxon>Gunneridae</taxon>
        <taxon>Pentapetalae</taxon>
        <taxon>rosids</taxon>
        <taxon>fabids</taxon>
        <taxon>Rosales</taxon>
        <taxon>Cannabaceae</taxon>
        <taxon>Parasponia</taxon>
    </lineage>
</organism>
<dbReference type="STRING" id="3476.A0A2P5D0Z4"/>
<dbReference type="OrthoDB" id="2017114at2759"/>
<dbReference type="PANTHER" id="PTHR45631">
    <property type="entry name" value="OS07G0107800 PROTEIN-RELATED"/>
    <property type="match status" value="1"/>
</dbReference>
<evidence type="ECO:0000256" key="5">
    <source>
        <dbReference type="ARBA" id="ARBA00023136"/>
    </source>
</evidence>
<dbReference type="AlphaFoldDB" id="A0A2P5D0Z4"/>
<comment type="caution">
    <text evidence="8">The sequence shown here is derived from an EMBL/GenBank/DDBJ whole genome shotgun (WGS) entry which is preliminary data.</text>
</comment>
<feature type="transmembrane region" description="Helical" evidence="6">
    <location>
        <begin position="370"/>
        <end position="388"/>
    </location>
</feature>
<dbReference type="GO" id="GO:0016020">
    <property type="term" value="C:membrane"/>
    <property type="evidence" value="ECO:0007669"/>
    <property type="project" value="UniProtKB-SubCell"/>
</dbReference>
<dbReference type="Pfam" id="PF12819">
    <property type="entry name" value="Malectin_like"/>
    <property type="match status" value="1"/>
</dbReference>
<feature type="domain" description="Malectin-like" evidence="7">
    <location>
        <begin position="23"/>
        <end position="355"/>
    </location>
</feature>
<dbReference type="PANTHER" id="PTHR45631:SF44">
    <property type="entry name" value="CARBOHYDRATE-BINDING PROTEIN OF THE ER PROTEIN"/>
    <property type="match status" value="1"/>
</dbReference>
<keyword evidence="9" id="KW-1185">Reference proteome</keyword>
<reference evidence="9" key="1">
    <citation type="submission" date="2016-06" db="EMBL/GenBank/DDBJ databases">
        <title>Parallel loss of symbiosis genes in relatives of nitrogen-fixing non-legume Parasponia.</title>
        <authorList>
            <person name="Van Velzen R."/>
            <person name="Holmer R."/>
            <person name="Bu F."/>
            <person name="Rutten L."/>
            <person name="Van Zeijl A."/>
            <person name="Liu W."/>
            <person name="Santuari L."/>
            <person name="Cao Q."/>
            <person name="Sharma T."/>
            <person name="Shen D."/>
            <person name="Roswanjaya Y."/>
            <person name="Wardhani T."/>
            <person name="Kalhor M.S."/>
            <person name="Jansen J."/>
            <person name="Van den Hoogen J."/>
            <person name="Gungor B."/>
            <person name="Hartog M."/>
            <person name="Hontelez J."/>
            <person name="Verver J."/>
            <person name="Yang W.-C."/>
            <person name="Schijlen E."/>
            <person name="Repin R."/>
            <person name="Schilthuizen M."/>
            <person name="Schranz E."/>
            <person name="Heidstra R."/>
            <person name="Miyata K."/>
            <person name="Fedorova E."/>
            <person name="Kohlen W."/>
            <person name="Bisseling T."/>
            <person name="Smit S."/>
            <person name="Geurts R."/>
        </authorList>
    </citation>
    <scope>NUCLEOTIDE SEQUENCE [LARGE SCALE GENOMIC DNA]</scope>
    <source>
        <strain evidence="9">cv. WU1-14</strain>
    </source>
</reference>